<protein>
    <recommendedName>
        <fullName evidence="1">Reverse transcriptase domain-containing protein</fullName>
    </recommendedName>
</protein>
<dbReference type="InterPro" id="IPR000477">
    <property type="entry name" value="RT_dom"/>
</dbReference>
<dbReference type="InterPro" id="IPR051083">
    <property type="entry name" value="GrpII_Intron_Splice-Mob/Def"/>
</dbReference>
<reference evidence="3" key="1">
    <citation type="submission" date="2017-09" db="EMBL/GenBank/DDBJ databases">
        <title>Depth-based differentiation of microbial function through sediment-hosted aquifers and enrichment of novel symbionts in the deep terrestrial subsurface.</title>
        <authorList>
            <person name="Probst A.J."/>
            <person name="Ladd B."/>
            <person name="Jarett J.K."/>
            <person name="Geller-Mcgrath D.E."/>
            <person name="Sieber C.M.K."/>
            <person name="Emerson J.B."/>
            <person name="Anantharaman K."/>
            <person name="Thomas B.C."/>
            <person name="Malmstrom R."/>
            <person name="Stieglmeier M."/>
            <person name="Klingl A."/>
            <person name="Woyke T."/>
            <person name="Ryan C.M."/>
            <person name="Banfield J.F."/>
        </authorList>
    </citation>
    <scope>NUCLEOTIDE SEQUENCE [LARGE SCALE GENOMIC DNA]</scope>
</reference>
<dbReference type="InterPro" id="IPR043502">
    <property type="entry name" value="DNA/RNA_pol_sf"/>
</dbReference>
<accession>A0A2H0V943</accession>
<dbReference type="Pfam" id="PF00078">
    <property type="entry name" value="RVT_1"/>
    <property type="match status" value="1"/>
</dbReference>
<dbReference type="SUPFAM" id="SSF56672">
    <property type="entry name" value="DNA/RNA polymerases"/>
    <property type="match status" value="1"/>
</dbReference>
<sequence>MKIRLTHKFEDIINLENLLEAWQEFLLGKRKRKDVQEFRTRLMDNILDLHHDLVYHKYEHGGYKAFKVYDPKTRNIHKATVRDRLLHHAIYHQLYPFFDRTFIFDSYSCRLDKGTHKAITRFNQLFLKVSKNNTRSCWVLKGDIRKFFASIDHKILINILKEYISDENSICLLTKVINSFQTENDKGLPLGNLTSQLFANIYLNEFDRFIKHKIKAKFYIRYADDFVILSDDRVWLENQVPIIKEFLWARLNLEIHPNKLFIKTINSGVDFLGWTSFSKFRVLRRSTKKRMFRKLKENNYKEESLNSYLGMLSHGNAKKLKELIAKHV</sequence>
<organism evidence="2 3">
    <name type="scientific">Candidatus Falkowbacteria bacterium CG10_big_fil_rev_8_21_14_0_10_37_18</name>
    <dbReference type="NCBI Taxonomy" id="1974562"/>
    <lineage>
        <taxon>Bacteria</taxon>
        <taxon>Candidatus Falkowiibacteriota</taxon>
    </lineage>
</organism>
<gene>
    <name evidence="2" type="ORF">COT93_01540</name>
</gene>
<name>A0A2H0V943_9BACT</name>
<dbReference type="PROSITE" id="PS50878">
    <property type="entry name" value="RT_POL"/>
    <property type="match status" value="1"/>
</dbReference>
<dbReference type="PANTHER" id="PTHR34047">
    <property type="entry name" value="NUCLEAR INTRON MATURASE 1, MITOCHONDRIAL-RELATED"/>
    <property type="match status" value="1"/>
</dbReference>
<dbReference type="AlphaFoldDB" id="A0A2H0V943"/>
<dbReference type="CDD" id="cd01651">
    <property type="entry name" value="RT_G2_intron"/>
    <property type="match status" value="1"/>
</dbReference>
<comment type="caution">
    <text evidence="2">The sequence shown here is derived from an EMBL/GenBank/DDBJ whole genome shotgun (WGS) entry which is preliminary data.</text>
</comment>
<evidence type="ECO:0000313" key="3">
    <source>
        <dbReference type="Proteomes" id="UP000229972"/>
    </source>
</evidence>
<proteinExistence type="predicted"/>
<feature type="domain" description="Reverse transcriptase" evidence="1">
    <location>
        <begin position="1"/>
        <end position="276"/>
    </location>
</feature>
<evidence type="ECO:0000313" key="2">
    <source>
        <dbReference type="EMBL" id="PIR95595.1"/>
    </source>
</evidence>
<dbReference type="PANTHER" id="PTHR34047:SF8">
    <property type="entry name" value="PROTEIN YKFC"/>
    <property type="match status" value="1"/>
</dbReference>
<dbReference type="EMBL" id="PFAL01000015">
    <property type="protein sequence ID" value="PIR95595.1"/>
    <property type="molecule type" value="Genomic_DNA"/>
</dbReference>
<dbReference type="Proteomes" id="UP000229972">
    <property type="component" value="Unassembled WGS sequence"/>
</dbReference>
<evidence type="ECO:0000259" key="1">
    <source>
        <dbReference type="PROSITE" id="PS50878"/>
    </source>
</evidence>